<feature type="transmembrane region" description="Helical" evidence="10">
    <location>
        <begin position="321"/>
        <end position="339"/>
    </location>
</feature>
<dbReference type="HAMAP" id="MF_00462">
    <property type="entry name" value="RsxD_RnfD"/>
    <property type="match status" value="1"/>
</dbReference>
<keyword evidence="2 10" id="KW-0597">Phosphoprotein</keyword>
<keyword evidence="8 10" id="KW-1133">Transmembrane helix</keyword>
<comment type="subunit">
    <text evidence="10">The complex is composed of six subunits: RnfA, RnfB, RnfC, RnfD, RnfE and RnfG.</text>
</comment>
<evidence type="ECO:0000256" key="7">
    <source>
        <dbReference type="ARBA" id="ARBA00022982"/>
    </source>
</evidence>
<dbReference type="InterPro" id="IPR004338">
    <property type="entry name" value="NqrB/RnfD"/>
</dbReference>
<keyword evidence="12" id="KW-1185">Reference proteome</keyword>
<dbReference type="AlphaFoldDB" id="A0A251X683"/>
<evidence type="ECO:0000256" key="10">
    <source>
        <dbReference type="HAMAP-Rule" id="MF_00462"/>
    </source>
</evidence>
<accession>A0A251X683</accession>
<dbReference type="NCBIfam" id="TIGR01946">
    <property type="entry name" value="rnfD"/>
    <property type="match status" value="1"/>
</dbReference>
<evidence type="ECO:0000256" key="2">
    <source>
        <dbReference type="ARBA" id="ARBA00022553"/>
    </source>
</evidence>
<comment type="similarity">
    <text evidence="10">Belongs to the NqrB/RnfD family.</text>
</comment>
<keyword evidence="6 10" id="KW-1278">Translocase</keyword>
<dbReference type="GO" id="GO:0005886">
    <property type="term" value="C:plasma membrane"/>
    <property type="evidence" value="ECO:0007669"/>
    <property type="project" value="UniProtKB-SubCell"/>
</dbReference>
<feature type="transmembrane region" description="Helical" evidence="10">
    <location>
        <begin position="27"/>
        <end position="44"/>
    </location>
</feature>
<name>A0A251X683_9GAMM</name>
<keyword evidence="10" id="KW-1003">Cell membrane</keyword>
<dbReference type="PANTHER" id="PTHR30578:SF0">
    <property type="entry name" value="ION-TRANSLOCATING OXIDOREDUCTASE COMPLEX SUBUNIT D"/>
    <property type="match status" value="1"/>
</dbReference>
<evidence type="ECO:0000256" key="6">
    <source>
        <dbReference type="ARBA" id="ARBA00022967"/>
    </source>
</evidence>
<dbReference type="OrthoDB" id="9776359at2"/>
<evidence type="ECO:0000256" key="3">
    <source>
        <dbReference type="ARBA" id="ARBA00022630"/>
    </source>
</evidence>
<dbReference type="Proteomes" id="UP000194798">
    <property type="component" value="Unassembled WGS sequence"/>
</dbReference>
<dbReference type="EMBL" id="MSLT01000018">
    <property type="protein sequence ID" value="OUD13132.1"/>
    <property type="molecule type" value="Genomic_DNA"/>
</dbReference>
<evidence type="ECO:0000313" key="11">
    <source>
        <dbReference type="EMBL" id="OUD13132.1"/>
    </source>
</evidence>
<comment type="subcellular location">
    <subcellularLocation>
        <location evidence="10">Cell inner membrane</location>
        <topology evidence="10">Multi-pass membrane protein</topology>
    </subcellularLocation>
</comment>
<feature type="transmembrane region" description="Helical" evidence="10">
    <location>
        <begin position="239"/>
        <end position="259"/>
    </location>
</feature>
<gene>
    <name evidence="10" type="primary">rnfD</name>
    <name evidence="11" type="ORF">TPSD3_10830</name>
</gene>
<proteinExistence type="inferred from homology"/>
<feature type="transmembrane region" description="Helical" evidence="10">
    <location>
        <begin position="50"/>
        <end position="68"/>
    </location>
</feature>
<organism evidence="11 12">
    <name type="scientific">Thioflexithrix psekupsensis</name>
    <dbReference type="NCBI Taxonomy" id="1570016"/>
    <lineage>
        <taxon>Bacteria</taxon>
        <taxon>Pseudomonadati</taxon>
        <taxon>Pseudomonadota</taxon>
        <taxon>Gammaproteobacteria</taxon>
        <taxon>Thiotrichales</taxon>
        <taxon>Thioflexithrix</taxon>
    </lineage>
</organism>
<dbReference type="PANTHER" id="PTHR30578">
    <property type="entry name" value="ELECTRON TRANSPORT COMPLEX PROTEIN RNFD"/>
    <property type="match status" value="1"/>
</dbReference>
<evidence type="ECO:0000256" key="1">
    <source>
        <dbReference type="ARBA" id="ARBA00022448"/>
    </source>
</evidence>
<keyword evidence="3 10" id="KW-0285">Flavoprotein</keyword>
<reference evidence="11 12" key="1">
    <citation type="submission" date="2016-12" db="EMBL/GenBank/DDBJ databases">
        <title>Thioflexothrix psekupsii D3 genome sequencing and assembly.</title>
        <authorList>
            <person name="Fomenkov A."/>
            <person name="Vincze T."/>
            <person name="Grabovich M."/>
            <person name="Anton B.P."/>
            <person name="Dubinina G."/>
            <person name="Orlova M."/>
            <person name="Belousova E."/>
            <person name="Roberts R.J."/>
        </authorList>
    </citation>
    <scope>NUCLEOTIDE SEQUENCE [LARGE SCALE GENOMIC DNA]</scope>
    <source>
        <strain evidence="11">D3</strain>
    </source>
</reference>
<keyword evidence="5 10" id="KW-0812">Transmembrane</keyword>
<sequence length="359" mass="38806">MNTIVNPLVSGPHTHAAISVPMVMRQVIYAILPALIFGVVIFGWPSLWLILISVATALATEALALYLFNKPIKPFLNDGSVVLTGLLIAMTLPPWAPWWIAVIGVSFAVLIGKHLFGGLGQNVFNPAMLARVMLLVAFPLELTTWINPTPLFTEGAPSLLESLAITFGGVIPADAYTGATPLGHLKTELTLNHTVSEVLSTYSYWDSLLGWTGGSLGEMSAILLLLGGIYLLIRRIITWHIPVSILATSFLLATIFNLISPDRYADGLFHMLNGGAILVAFFIATDPVTAPSTPRGQILFGVGIGIIEYVVRTWGSFPEGVGFAVLLMNAITPLIDHYVRPRIYGRTRTGKPLEVNRQG</sequence>
<comment type="function">
    <text evidence="10">Part of a membrane-bound complex that couples electron transfer with translocation of ions across the membrane.</text>
</comment>
<feature type="transmembrane region" description="Helical" evidence="10">
    <location>
        <begin position="98"/>
        <end position="116"/>
    </location>
</feature>
<evidence type="ECO:0000313" key="12">
    <source>
        <dbReference type="Proteomes" id="UP000194798"/>
    </source>
</evidence>
<evidence type="ECO:0000256" key="4">
    <source>
        <dbReference type="ARBA" id="ARBA00022643"/>
    </source>
</evidence>
<dbReference type="EC" id="7.-.-.-" evidence="10"/>
<feature type="modified residue" description="FMN phosphoryl threonine" evidence="10">
    <location>
        <position position="180"/>
    </location>
</feature>
<protein>
    <recommendedName>
        <fullName evidence="10">Ion-translocating oxidoreductase complex subunit D</fullName>
        <ecNumber evidence="10">7.-.-.-</ecNumber>
    </recommendedName>
    <alternativeName>
        <fullName evidence="10">Rnf electron transport complex subunit D</fullName>
    </alternativeName>
</protein>
<dbReference type="InterPro" id="IPR011303">
    <property type="entry name" value="RnfD_bac"/>
</dbReference>
<keyword evidence="7 10" id="KW-0249">Electron transport</keyword>
<dbReference type="GO" id="GO:0055085">
    <property type="term" value="P:transmembrane transport"/>
    <property type="evidence" value="ECO:0007669"/>
    <property type="project" value="InterPro"/>
</dbReference>
<comment type="caution">
    <text evidence="11">The sequence shown here is derived from an EMBL/GenBank/DDBJ whole genome shotgun (WGS) entry which is preliminary data.</text>
</comment>
<feature type="transmembrane region" description="Helical" evidence="10">
    <location>
        <begin position="265"/>
        <end position="284"/>
    </location>
</feature>
<evidence type="ECO:0000256" key="5">
    <source>
        <dbReference type="ARBA" id="ARBA00022692"/>
    </source>
</evidence>
<dbReference type="GO" id="GO:0022900">
    <property type="term" value="P:electron transport chain"/>
    <property type="evidence" value="ECO:0007669"/>
    <property type="project" value="UniProtKB-UniRule"/>
</dbReference>
<feature type="transmembrane region" description="Helical" evidence="10">
    <location>
        <begin position="296"/>
        <end position="315"/>
    </location>
</feature>
<evidence type="ECO:0000256" key="8">
    <source>
        <dbReference type="ARBA" id="ARBA00022989"/>
    </source>
</evidence>
<keyword evidence="4 10" id="KW-0288">FMN</keyword>
<keyword evidence="10" id="KW-0997">Cell inner membrane</keyword>
<feature type="transmembrane region" description="Helical" evidence="10">
    <location>
        <begin position="208"/>
        <end position="232"/>
    </location>
</feature>
<comment type="cofactor">
    <cofactor evidence="10">
        <name>FMN</name>
        <dbReference type="ChEBI" id="CHEBI:58210"/>
    </cofactor>
</comment>
<keyword evidence="9 10" id="KW-0472">Membrane</keyword>
<evidence type="ECO:0000256" key="9">
    <source>
        <dbReference type="ARBA" id="ARBA00023136"/>
    </source>
</evidence>
<feature type="transmembrane region" description="Helical" evidence="10">
    <location>
        <begin position="128"/>
        <end position="146"/>
    </location>
</feature>
<dbReference type="RefSeq" id="WP_086488578.1">
    <property type="nucleotide sequence ID" value="NZ_MSLT01000018.1"/>
</dbReference>
<dbReference type="Pfam" id="PF03116">
    <property type="entry name" value="NQR2_RnfD_RnfE"/>
    <property type="match status" value="1"/>
</dbReference>
<keyword evidence="1 10" id="KW-0813">Transport</keyword>